<feature type="compositionally biased region" description="Basic and acidic residues" evidence="1">
    <location>
        <begin position="47"/>
        <end position="57"/>
    </location>
</feature>
<protein>
    <submittedName>
        <fullName evidence="3">Uncharacterized protein</fullName>
    </submittedName>
</protein>
<evidence type="ECO:0000313" key="2">
    <source>
        <dbReference type="Proteomes" id="UP000887565"/>
    </source>
</evidence>
<dbReference type="WBParaSite" id="nRc.2.0.1.t34308-RA">
    <property type="protein sequence ID" value="nRc.2.0.1.t34308-RA"/>
    <property type="gene ID" value="nRc.2.0.1.g34308"/>
</dbReference>
<reference evidence="3" key="1">
    <citation type="submission" date="2022-11" db="UniProtKB">
        <authorList>
            <consortium name="WormBaseParasite"/>
        </authorList>
    </citation>
    <scope>IDENTIFICATION</scope>
</reference>
<organism evidence="2 3">
    <name type="scientific">Romanomermis culicivorax</name>
    <name type="common">Nematode worm</name>
    <dbReference type="NCBI Taxonomy" id="13658"/>
    <lineage>
        <taxon>Eukaryota</taxon>
        <taxon>Metazoa</taxon>
        <taxon>Ecdysozoa</taxon>
        <taxon>Nematoda</taxon>
        <taxon>Enoplea</taxon>
        <taxon>Dorylaimia</taxon>
        <taxon>Mermithida</taxon>
        <taxon>Mermithoidea</taxon>
        <taxon>Mermithidae</taxon>
        <taxon>Romanomermis</taxon>
    </lineage>
</organism>
<keyword evidence="2" id="KW-1185">Reference proteome</keyword>
<proteinExistence type="predicted"/>
<dbReference type="Proteomes" id="UP000887565">
    <property type="component" value="Unplaced"/>
</dbReference>
<accession>A0A915K7I7</accession>
<dbReference type="AlphaFoldDB" id="A0A915K7I7"/>
<feature type="region of interest" description="Disordered" evidence="1">
    <location>
        <begin position="23"/>
        <end position="66"/>
    </location>
</feature>
<name>A0A915K7I7_ROMCU</name>
<sequence length="85" mass="9145">MTLTITQQSTYSNKKTAAQNFWNSNDSDISIPSGTDHVPIPTSIKSDPGRALHRIGDSSKISNETSDISTNGFKALQYGTAADEI</sequence>
<feature type="compositionally biased region" description="Polar residues" evidence="1">
    <location>
        <begin position="23"/>
        <end position="33"/>
    </location>
</feature>
<evidence type="ECO:0000313" key="3">
    <source>
        <dbReference type="WBParaSite" id="nRc.2.0.1.t34308-RA"/>
    </source>
</evidence>
<evidence type="ECO:0000256" key="1">
    <source>
        <dbReference type="SAM" id="MobiDB-lite"/>
    </source>
</evidence>